<evidence type="ECO:0000313" key="9">
    <source>
        <dbReference type="EMBL" id="MCX2982323.1"/>
    </source>
</evidence>
<organism evidence="9 10">
    <name type="scientific">Candidatus Litorirhabdus singularis</name>
    <dbReference type="NCBI Taxonomy" id="2518993"/>
    <lineage>
        <taxon>Bacteria</taxon>
        <taxon>Pseudomonadati</taxon>
        <taxon>Pseudomonadota</taxon>
        <taxon>Gammaproteobacteria</taxon>
        <taxon>Cellvibrionales</taxon>
        <taxon>Halieaceae</taxon>
        <taxon>Candidatus Litorirhabdus</taxon>
    </lineage>
</organism>
<accession>A0ABT3TJ38</accession>
<keyword evidence="5 8" id="KW-0255">Endonuclease</keyword>
<comment type="similarity">
    <text evidence="1 8">Belongs to the endoribonuclease YbeY family.</text>
</comment>
<keyword evidence="8" id="KW-0963">Cytoplasm</keyword>
<comment type="cofactor">
    <cofactor evidence="8">
        <name>Zn(2+)</name>
        <dbReference type="ChEBI" id="CHEBI:29105"/>
    </cofactor>
    <text evidence="8">Binds 1 zinc ion.</text>
</comment>
<dbReference type="Pfam" id="PF02130">
    <property type="entry name" value="YbeY"/>
    <property type="match status" value="1"/>
</dbReference>
<evidence type="ECO:0000256" key="2">
    <source>
        <dbReference type="ARBA" id="ARBA00022517"/>
    </source>
</evidence>
<keyword evidence="4 8" id="KW-0479">Metal-binding</keyword>
<dbReference type="NCBIfam" id="TIGR00043">
    <property type="entry name" value="rRNA maturation RNase YbeY"/>
    <property type="match status" value="1"/>
</dbReference>
<evidence type="ECO:0000256" key="1">
    <source>
        <dbReference type="ARBA" id="ARBA00010875"/>
    </source>
</evidence>
<dbReference type="PANTHER" id="PTHR46986">
    <property type="entry name" value="ENDORIBONUCLEASE YBEY, CHLOROPLASTIC"/>
    <property type="match status" value="1"/>
</dbReference>
<evidence type="ECO:0000256" key="4">
    <source>
        <dbReference type="ARBA" id="ARBA00022723"/>
    </source>
</evidence>
<dbReference type="RefSeq" id="WP_279246347.1">
    <property type="nucleotide sequence ID" value="NZ_SHNN01000003.1"/>
</dbReference>
<comment type="subcellular location">
    <subcellularLocation>
        <location evidence="8">Cytoplasm</location>
    </subcellularLocation>
</comment>
<dbReference type="PANTHER" id="PTHR46986:SF1">
    <property type="entry name" value="ENDORIBONUCLEASE YBEY, CHLOROPLASTIC"/>
    <property type="match status" value="1"/>
</dbReference>
<keyword evidence="6 8" id="KW-0378">Hydrolase</keyword>
<evidence type="ECO:0000256" key="6">
    <source>
        <dbReference type="ARBA" id="ARBA00022801"/>
    </source>
</evidence>
<evidence type="ECO:0000256" key="7">
    <source>
        <dbReference type="ARBA" id="ARBA00022833"/>
    </source>
</evidence>
<name>A0ABT3TJ38_9GAMM</name>
<evidence type="ECO:0000256" key="3">
    <source>
        <dbReference type="ARBA" id="ARBA00022722"/>
    </source>
</evidence>
<comment type="function">
    <text evidence="8">Single strand-specific metallo-endoribonuclease involved in late-stage 70S ribosome quality control and in maturation of the 3' terminus of the 16S rRNA.</text>
</comment>
<keyword evidence="10" id="KW-1185">Reference proteome</keyword>
<keyword evidence="8" id="KW-0698">rRNA processing</keyword>
<keyword evidence="2 8" id="KW-0690">Ribosome biogenesis</keyword>
<evidence type="ECO:0000313" key="10">
    <source>
        <dbReference type="Proteomes" id="UP001143362"/>
    </source>
</evidence>
<dbReference type="HAMAP" id="MF_00009">
    <property type="entry name" value="Endoribonucl_YbeY"/>
    <property type="match status" value="1"/>
</dbReference>
<feature type="binding site" evidence="8">
    <location>
        <position position="119"/>
    </location>
    <ligand>
        <name>Zn(2+)</name>
        <dbReference type="ChEBI" id="CHEBI:29105"/>
        <note>catalytic</note>
    </ligand>
</feature>
<dbReference type="PROSITE" id="PS01306">
    <property type="entry name" value="UPF0054"/>
    <property type="match status" value="1"/>
</dbReference>
<comment type="caution">
    <text evidence="9">The sequence shown here is derived from an EMBL/GenBank/DDBJ whole genome shotgun (WGS) entry which is preliminary data.</text>
</comment>
<feature type="binding site" evidence="8">
    <location>
        <position position="125"/>
    </location>
    <ligand>
        <name>Zn(2+)</name>
        <dbReference type="ChEBI" id="CHEBI:29105"/>
        <note>catalytic</note>
    </ligand>
</feature>
<keyword evidence="3 8" id="KW-0540">Nuclease</keyword>
<keyword evidence="7 8" id="KW-0862">Zinc</keyword>
<dbReference type="Gene3D" id="3.40.390.30">
    <property type="entry name" value="Metalloproteases ('zincins'), catalytic domain"/>
    <property type="match status" value="1"/>
</dbReference>
<reference evidence="9" key="1">
    <citation type="submission" date="2019-02" db="EMBL/GenBank/DDBJ databases">
        <authorList>
            <person name="Li S.-H."/>
        </authorList>
    </citation>
    <scope>NUCLEOTIDE SEQUENCE</scope>
    <source>
        <strain evidence="9">IMCC14734</strain>
    </source>
</reference>
<dbReference type="EMBL" id="SHNN01000003">
    <property type="protein sequence ID" value="MCX2982323.1"/>
    <property type="molecule type" value="Genomic_DNA"/>
</dbReference>
<proteinExistence type="inferred from homology"/>
<sequence>MNLQVDVQCACTEPVPEEEDIRRAIDAALSHHYQNTADSAEVSVRLVSEAEMSELNAVWRGQHKSTNVLSFPADLPAEVEHPLLGDIVVCAAVVTREARDQHKTDAAHWSHMLVHGSLHLLGYDHELDAEAEAMETMETLILEQLGYPCPYKGQPQLDTIRSLG</sequence>
<gene>
    <name evidence="8 9" type="primary">ybeY</name>
    <name evidence="9" type="ORF">EYC98_15780</name>
</gene>
<dbReference type="InterPro" id="IPR023091">
    <property type="entry name" value="MetalPrtase_cat_dom_sf_prd"/>
</dbReference>
<dbReference type="EC" id="3.1.-.-" evidence="8"/>
<protein>
    <recommendedName>
        <fullName evidence="8">Endoribonuclease YbeY</fullName>
        <ecNumber evidence="8">3.1.-.-</ecNumber>
    </recommendedName>
</protein>
<dbReference type="InterPro" id="IPR002036">
    <property type="entry name" value="YbeY"/>
</dbReference>
<dbReference type="InterPro" id="IPR020549">
    <property type="entry name" value="YbeY_CS"/>
</dbReference>
<evidence type="ECO:0000256" key="5">
    <source>
        <dbReference type="ARBA" id="ARBA00022759"/>
    </source>
</evidence>
<dbReference type="SUPFAM" id="SSF55486">
    <property type="entry name" value="Metalloproteases ('zincins'), catalytic domain"/>
    <property type="match status" value="1"/>
</dbReference>
<feature type="binding site" evidence="8">
    <location>
        <position position="115"/>
    </location>
    <ligand>
        <name>Zn(2+)</name>
        <dbReference type="ChEBI" id="CHEBI:29105"/>
        <note>catalytic</note>
    </ligand>
</feature>
<dbReference type="Proteomes" id="UP001143362">
    <property type="component" value="Unassembled WGS sequence"/>
</dbReference>
<evidence type="ECO:0000256" key="8">
    <source>
        <dbReference type="HAMAP-Rule" id="MF_00009"/>
    </source>
</evidence>